<dbReference type="InterPro" id="IPR052929">
    <property type="entry name" value="RNase_H-like_EbsB-rel"/>
</dbReference>
<name>A0A2P5AI43_PARAD</name>
<sequence>MLWGERNGVIRGHHPKTASRILESAELWLLEFKSLHQHVGPSISSCSTSLSWSPLGLTELKLKVDTVVNDSDKNVRIGAVIRDSNSPVWSAAAIVLKGFYSLYLTECLALGEDTSFALQHNFVISKVESDSKNASSALSGGVICHHISRSKIMVTHNLARFALVINSSSGWLYEVPSYVSSTVLAALIFK</sequence>
<evidence type="ECO:0000259" key="1">
    <source>
        <dbReference type="Pfam" id="PF13456"/>
    </source>
</evidence>
<reference evidence="3" key="1">
    <citation type="submission" date="2016-06" db="EMBL/GenBank/DDBJ databases">
        <title>Parallel loss of symbiosis genes in relatives of nitrogen-fixing non-legume Parasponia.</title>
        <authorList>
            <person name="Van Velzen R."/>
            <person name="Holmer R."/>
            <person name="Bu F."/>
            <person name="Rutten L."/>
            <person name="Van Zeijl A."/>
            <person name="Liu W."/>
            <person name="Santuari L."/>
            <person name="Cao Q."/>
            <person name="Sharma T."/>
            <person name="Shen D."/>
            <person name="Roswanjaya Y."/>
            <person name="Wardhani T."/>
            <person name="Kalhor M.S."/>
            <person name="Jansen J."/>
            <person name="Van den Hoogen J."/>
            <person name="Gungor B."/>
            <person name="Hartog M."/>
            <person name="Hontelez J."/>
            <person name="Verver J."/>
            <person name="Yang W.-C."/>
            <person name="Schijlen E."/>
            <person name="Repin R."/>
            <person name="Schilthuizen M."/>
            <person name="Schranz E."/>
            <person name="Heidstra R."/>
            <person name="Miyata K."/>
            <person name="Fedorova E."/>
            <person name="Kohlen W."/>
            <person name="Bisseling T."/>
            <person name="Smit S."/>
            <person name="Geurts R."/>
        </authorList>
    </citation>
    <scope>NUCLEOTIDE SEQUENCE [LARGE SCALE GENOMIC DNA]</scope>
    <source>
        <strain evidence="3">cv. WU1-14</strain>
    </source>
</reference>
<dbReference type="AlphaFoldDB" id="A0A2P5AI43"/>
<dbReference type="PANTHER" id="PTHR47074:SF11">
    <property type="entry name" value="REVERSE TRANSCRIPTASE-LIKE PROTEIN"/>
    <property type="match status" value="1"/>
</dbReference>
<dbReference type="OrthoDB" id="10503079at2759"/>
<dbReference type="GO" id="GO:0004523">
    <property type="term" value="F:RNA-DNA hybrid ribonuclease activity"/>
    <property type="evidence" value="ECO:0007669"/>
    <property type="project" value="InterPro"/>
</dbReference>
<gene>
    <name evidence="2" type="ORF">PanWU01x14_330240</name>
</gene>
<organism evidence="2 3">
    <name type="scientific">Parasponia andersonii</name>
    <name type="common">Sponia andersonii</name>
    <dbReference type="NCBI Taxonomy" id="3476"/>
    <lineage>
        <taxon>Eukaryota</taxon>
        <taxon>Viridiplantae</taxon>
        <taxon>Streptophyta</taxon>
        <taxon>Embryophyta</taxon>
        <taxon>Tracheophyta</taxon>
        <taxon>Spermatophyta</taxon>
        <taxon>Magnoliopsida</taxon>
        <taxon>eudicotyledons</taxon>
        <taxon>Gunneridae</taxon>
        <taxon>Pentapetalae</taxon>
        <taxon>rosids</taxon>
        <taxon>fabids</taxon>
        <taxon>Rosales</taxon>
        <taxon>Cannabaceae</taxon>
        <taxon>Parasponia</taxon>
    </lineage>
</organism>
<keyword evidence="3" id="KW-1185">Reference proteome</keyword>
<dbReference type="EMBL" id="JXTB01000579">
    <property type="protein sequence ID" value="PON36194.1"/>
    <property type="molecule type" value="Genomic_DNA"/>
</dbReference>
<accession>A0A2P5AI43</accession>
<dbReference type="PANTHER" id="PTHR47074">
    <property type="entry name" value="BNAC02G40300D PROTEIN"/>
    <property type="match status" value="1"/>
</dbReference>
<dbReference type="InterPro" id="IPR002156">
    <property type="entry name" value="RNaseH_domain"/>
</dbReference>
<proteinExistence type="predicted"/>
<dbReference type="Proteomes" id="UP000237105">
    <property type="component" value="Unassembled WGS sequence"/>
</dbReference>
<dbReference type="Pfam" id="PF13456">
    <property type="entry name" value="RVT_3"/>
    <property type="match status" value="1"/>
</dbReference>
<protein>
    <recommendedName>
        <fullName evidence="1">RNase H type-1 domain-containing protein</fullName>
    </recommendedName>
</protein>
<feature type="domain" description="RNase H type-1" evidence="1">
    <location>
        <begin position="64"/>
        <end position="141"/>
    </location>
</feature>
<comment type="caution">
    <text evidence="2">The sequence shown here is derived from an EMBL/GenBank/DDBJ whole genome shotgun (WGS) entry which is preliminary data.</text>
</comment>
<evidence type="ECO:0000313" key="3">
    <source>
        <dbReference type="Proteomes" id="UP000237105"/>
    </source>
</evidence>
<dbReference type="GO" id="GO:0003676">
    <property type="term" value="F:nucleic acid binding"/>
    <property type="evidence" value="ECO:0007669"/>
    <property type="project" value="InterPro"/>
</dbReference>
<evidence type="ECO:0000313" key="2">
    <source>
        <dbReference type="EMBL" id="PON36194.1"/>
    </source>
</evidence>